<dbReference type="Gene3D" id="3.20.20.100">
    <property type="entry name" value="NADP-dependent oxidoreductase domain"/>
    <property type="match status" value="1"/>
</dbReference>
<organism evidence="3">
    <name type="scientific">Chloropicon laureae</name>
    <dbReference type="NCBI Taxonomy" id="464258"/>
    <lineage>
        <taxon>Eukaryota</taxon>
        <taxon>Viridiplantae</taxon>
        <taxon>Chlorophyta</taxon>
        <taxon>Chloropicophyceae</taxon>
        <taxon>Chloropicales</taxon>
        <taxon>Chloropicaceae</taxon>
        <taxon>Chloropicon</taxon>
    </lineage>
</organism>
<dbReference type="AlphaFoldDB" id="A0A7S3E4D9"/>
<dbReference type="InterPro" id="IPR023210">
    <property type="entry name" value="NADP_OxRdtase_dom"/>
</dbReference>
<name>A0A7S3E4D9_9CHLO</name>
<reference evidence="3" key="1">
    <citation type="submission" date="2021-01" db="EMBL/GenBank/DDBJ databases">
        <authorList>
            <person name="Corre E."/>
            <person name="Pelletier E."/>
            <person name="Niang G."/>
            <person name="Scheremetjew M."/>
            <person name="Finn R."/>
            <person name="Kale V."/>
            <person name="Holt S."/>
            <person name="Cochrane G."/>
            <person name="Meng A."/>
            <person name="Brown T."/>
            <person name="Cohen L."/>
        </authorList>
    </citation>
    <scope>NUCLEOTIDE SEQUENCE</scope>
    <source>
        <strain evidence="3">RCC856</strain>
    </source>
</reference>
<dbReference type="SUPFAM" id="SSF51430">
    <property type="entry name" value="NAD(P)-linked oxidoreductase"/>
    <property type="match status" value="1"/>
</dbReference>
<dbReference type="PROSITE" id="PS51318">
    <property type="entry name" value="TAT"/>
    <property type="match status" value="1"/>
</dbReference>
<dbReference type="PANTHER" id="PTHR43147">
    <property type="entry name" value="PROTEIN TAS"/>
    <property type="match status" value="1"/>
</dbReference>
<feature type="domain" description="NADP-dependent oxidoreductase" evidence="2">
    <location>
        <begin position="90"/>
        <end position="388"/>
    </location>
</feature>
<feature type="region of interest" description="Disordered" evidence="1">
    <location>
        <begin position="1"/>
        <end position="42"/>
    </location>
</feature>
<accession>A0A7S3E4D9</accession>
<gene>
    <name evidence="3" type="ORF">CLAU1311_LOCUS5860</name>
</gene>
<evidence type="ECO:0000313" key="3">
    <source>
        <dbReference type="EMBL" id="CAE0022321.1"/>
    </source>
</evidence>
<dbReference type="CDD" id="cd19101">
    <property type="entry name" value="AKR_unchar"/>
    <property type="match status" value="1"/>
</dbReference>
<proteinExistence type="predicted"/>
<dbReference type="InterPro" id="IPR006311">
    <property type="entry name" value="TAT_signal"/>
</dbReference>
<dbReference type="Pfam" id="PF00248">
    <property type="entry name" value="Aldo_ket_red"/>
    <property type="match status" value="1"/>
</dbReference>
<protein>
    <recommendedName>
        <fullName evidence="2">NADP-dependent oxidoreductase domain-containing protein</fullName>
    </recommendedName>
</protein>
<evidence type="ECO:0000256" key="1">
    <source>
        <dbReference type="SAM" id="MobiDB-lite"/>
    </source>
</evidence>
<dbReference type="InterPro" id="IPR036812">
    <property type="entry name" value="NAD(P)_OxRdtase_dom_sf"/>
</dbReference>
<evidence type="ECO:0000259" key="2">
    <source>
        <dbReference type="Pfam" id="PF00248"/>
    </source>
</evidence>
<feature type="compositionally biased region" description="Low complexity" evidence="1">
    <location>
        <begin position="1"/>
        <end position="16"/>
    </location>
</feature>
<dbReference type="EMBL" id="HBHU01009000">
    <property type="protein sequence ID" value="CAE0022321.1"/>
    <property type="molecule type" value="Transcribed_RNA"/>
</dbReference>
<sequence>MKASSTLVTSSSAARTCGKAARMRPLRAKASEGGSSSPRRPFLVGTGTVAAGLLASTAGSPGRVTAASVAEGSGAIARADVCPGLNISRVVKGCWQLSGGHRGDKGSDRTQGKSAVEDFDAFVSAGVTTFDTADIYGPSEELIGKYLDQRPEGAEGLQVFTKFCCFGSDMGAIAEKMVDKRIKASRMRLRQQELDLVQLYWHDYNKKNYVDAMRCLYANENVKNVGVTNFDVPRIAEMVDAGVPPVLNQVQYSILDRRPENAMTDFCAKNNIKLLPYGVVAGGFLSDKYLGLAASEVKFDTYSKQKYASVISQLGGWNWFQELLRTLHDIAESKNTTIANVASKWVLDKPQVAGILIGARNASHVSDMAHVNEITLGASDLEAINAVLDKGKQAKGDCYDWERGGTF</sequence>
<dbReference type="PANTHER" id="PTHR43147:SF5">
    <property type="entry name" value="OXIDOREDUCTASE"/>
    <property type="match status" value="1"/>
</dbReference>